<proteinExistence type="predicted"/>
<organism evidence="1 2">
    <name type="scientific">Aphis craccivora</name>
    <name type="common">Cowpea aphid</name>
    <dbReference type="NCBI Taxonomy" id="307492"/>
    <lineage>
        <taxon>Eukaryota</taxon>
        <taxon>Metazoa</taxon>
        <taxon>Ecdysozoa</taxon>
        <taxon>Arthropoda</taxon>
        <taxon>Hexapoda</taxon>
        <taxon>Insecta</taxon>
        <taxon>Pterygota</taxon>
        <taxon>Neoptera</taxon>
        <taxon>Paraneoptera</taxon>
        <taxon>Hemiptera</taxon>
        <taxon>Sternorrhyncha</taxon>
        <taxon>Aphidomorpha</taxon>
        <taxon>Aphidoidea</taxon>
        <taxon>Aphididae</taxon>
        <taxon>Aphidini</taxon>
        <taxon>Aphis</taxon>
        <taxon>Aphis</taxon>
    </lineage>
</organism>
<dbReference type="Proteomes" id="UP000478052">
    <property type="component" value="Unassembled WGS sequence"/>
</dbReference>
<sequence>MYYLHLHSKM</sequence>
<comment type="caution">
    <text evidence="1">The sequence shown here is derived from an EMBL/GenBank/DDBJ whole genome shotgun (WGS) entry which is preliminary data.</text>
</comment>
<name>A0A6G0YY13_APHCR</name>
<protein>
    <submittedName>
        <fullName evidence="1">Uncharacterized protein</fullName>
    </submittedName>
</protein>
<keyword evidence="2" id="KW-1185">Reference proteome</keyword>
<evidence type="ECO:0000313" key="1">
    <source>
        <dbReference type="EMBL" id="KAF0762833.1"/>
    </source>
</evidence>
<dbReference type="EMBL" id="VUJU01002034">
    <property type="protein sequence ID" value="KAF0762833.1"/>
    <property type="molecule type" value="Genomic_DNA"/>
</dbReference>
<accession>A0A6G0YY13</accession>
<reference evidence="1 2" key="1">
    <citation type="submission" date="2019-08" db="EMBL/GenBank/DDBJ databases">
        <title>Whole genome of Aphis craccivora.</title>
        <authorList>
            <person name="Voronova N.V."/>
            <person name="Shulinski R.S."/>
            <person name="Bandarenka Y.V."/>
            <person name="Zhorov D.G."/>
            <person name="Warner D."/>
        </authorList>
    </citation>
    <scope>NUCLEOTIDE SEQUENCE [LARGE SCALE GENOMIC DNA]</scope>
    <source>
        <strain evidence="1">180601</strain>
        <tissue evidence="1">Whole Body</tissue>
    </source>
</reference>
<evidence type="ECO:0000313" key="2">
    <source>
        <dbReference type="Proteomes" id="UP000478052"/>
    </source>
</evidence>
<gene>
    <name evidence="1" type="ORF">FWK35_00021307</name>
</gene>